<dbReference type="Proteomes" id="UP000792457">
    <property type="component" value="Unassembled WGS sequence"/>
</dbReference>
<comment type="subcellular location">
    <subcellularLocation>
        <location evidence="2">Nucleus</location>
    </subcellularLocation>
</comment>
<keyword evidence="5" id="KW-0479">Metal-binding</keyword>
<evidence type="ECO:0000256" key="7">
    <source>
        <dbReference type="ARBA" id="ARBA00023242"/>
    </source>
</evidence>
<reference evidence="9" key="1">
    <citation type="submission" date="2013-04" db="EMBL/GenBank/DDBJ databases">
        <authorList>
            <person name="Qu J."/>
            <person name="Murali S.C."/>
            <person name="Bandaranaike D."/>
            <person name="Bellair M."/>
            <person name="Blankenburg K."/>
            <person name="Chao H."/>
            <person name="Dinh H."/>
            <person name="Doddapaneni H."/>
            <person name="Downs B."/>
            <person name="Dugan-Rocha S."/>
            <person name="Elkadiri S."/>
            <person name="Gnanaolivu R.D."/>
            <person name="Hernandez B."/>
            <person name="Javaid M."/>
            <person name="Jayaseelan J.C."/>
            <person name="Lee S."/>
            <person name="Li M."/>
            <person name="Ming W."/>
            <person name="Munidasa M."/>
            <person name="Muniz J."/>
            <person name="Nguyen L."/>
            <person name="Ongeri F."/>
            <person name="Osuji N."/>
            <person name="Pu L.-L."/>
            <person name="Puazo M."/>
            <person name="Qu C."/>
            <person name="Quiroz J."/>
            <person name="Raj R."/>
            <person name="Weissenberger G."/>
            <person name="Xin Y."/>
            <person name="Zou X."/>
            <person name="Han Y."/>
            <person name="Richards S."/>
            <person name="Worley K."/>
            <person name="Muzny D."/>
            <person name="Gibbs R."/>
        </authorList>
    </citation>
    <scope>NUCLEOTIDE SEQUENCE</scope>
    <source>
        <strain evidence="9">Sampled in the wild</strain>
    </source>
</reference>
<dbReference type="Pfam" id="PF13359">
    <property type="entry name" value="DDE_Tnp_4"/>
    <property type="match status" value="1"/>
</dbReference>
<keyword evidence="7" id="KW-0539">Nucleus</keyword>
<protein>
    <recommendedName>
        <fullName evidence="8">DDE Tnp4 domain-containing protein</fullName>
    </recommendedName>
</protein>
<dbReference type="AlphaFoldDB" id="A0A8K0KKI0"/>
<evidence type="ECO:0000256" key="3">
    <source>
        <dbReference type="ARBA" id="ARBA00006958"/>
    </source>
</evidence>
<comment type="caution">
    <text evidence="9">The sequence shown here is derived from an EMBL/GenBank/DDBJ whole genome shotgun (WGS) entry which is preliminary data.</text>
</comment>
<evidence type="ECO:0000259" key="8">
    <source>
        <dbReference type="Pfam" id="PF13359"/>
    </source>
</evidence>
<feature type="domain" description="DDE Tnp4" evidence="8">
    <location>
        <begin position="137"/>
        <end position="215"/>
    </location>
</feature>
<dbReference type="InterPro" id="IPR045249">
    <property type="entry name" value="HARBI1-like"/>
</dbReference>
<keyword evidence="6" id="KW-0378">Hydrolase</keyword>
<proteinExistence type="inferred from homology"/>
<dbReference type="InterPro" id="IPR027806">
    <property type="entry name" value="HARBI1_dom"/>
</dbReference>
<evidence type="ECO:0000256" key="6">
    <source>
        <dbReference type="ARBA" id="ARBA00022801"/>
    </source>
</evidence>
<sequence>MDDVEISSLMRAERERERRRRRDIEVNRLRLRRMRDASDPFSVTNEIFKGVYRLSKELAKELIKELCPLMVAPRRSSAIPIEIMSADMITTFSVRCISILGVIVYVDGSHVAIRAPAEDDHVFLNRKSLNVSLNVMIVRNSGYPHQPWLQTPILNALDGSPEVRYTLFHVRARSTVEQCIGLLKGRFRCLLKDHVLEYAPLKCGRIVHACIVLHNMCLSGSSSVFVFGQHLGAHKACCGLMTGALP</sequence>
<dbReference type="OrthoDB" id="7533242at2759"/>
<evidence type="ECO:0000256" key="2">
    <source>
        <dbReference type="ARBA" id="ARBA00004123"/>
    </source>
</evidence>
<organism evidence="9 10">
    <name type="scientific">Ladona fulva</name>
    <name type="common">Scarce chaser dragonfly</name>
    <name type="synonym">Libellula fulva</name>
    <dbReference type="NCBI Taxonomy" id="123851"/>
    <lineage>
        <taxon>Eukaryota</taxon>
        <taxon>Metazoa</taxon>
        <taxon>Ecdysozoa</taxon>
        <taxon>Arthropoda</taxon>
        <taxon>Hexapoda</taxon>
        <taxon>Insecta</taxon>
        <taxon>Pterygota</taxon>
        <taxon>Palaeoptera</taxon>
        <taxon>Odonata</taxon>
        <taxon>Epiprocta</taxon>
        <taxon>Anisoptera</taxon>
        <taxon>Libelluloidea</taxon>
        <taxon>Libellulidae</taxon>
        <taxon>Ladona</taxon>
    </lineage>
</organism>
<comment type="similarity">
    <text evidence="3">Belongs to the HARBI1 family.</text>
</comment>
<evidence type="ECO:0000256" key="1">
    <source>
        <dbReference type="ARBA" id="ARBA00001968"/>
    </source>
</evidence>
<dbReference type="GO" id="GO:0005634">
    <property type="term" value="C:nucleus"/>
    <property type="evidence" value="ECO:0007669"/>
    <property type="project" value="UniProtKB-SubCell"/>
</dbReference>
<reference evidence="9" key="2">
    <citation type="submission" date="2017-10" db="EMBL/GenBank/DDBJ databases">
        <title>Ladona fulva Genome sequencing and assembly.</title>
        <authorList>
            <person name="Murali S."/>
            <person name="Richards S."/>
            <person name="Bandaranaike D."/>
            <person name="Bellair M."/>
            <person name="Blankenburg K."/>
            <person name="Chao H."/>
            <person name="Dinh H."/>
            <person name="Doddapaneni H."/>
            <person name="Dugan-Rocha S."/>
            <person name="Elkadiri S."/>
            <person name="Gnanaolivu R."/>
            <person name="Hernandez B."/>
            <person name="Skinner E."/>
            <person name="Javaid M."/>
            <person name="Lee S."/>
            <person name="Li M."/>
            <person name="Ming W."/>
            <person name="Munidasa M."/>
            <person name="Muniz J."/>
            <person name="Nguyen L."/>
            <person name="Hughes D."/>
            <person name="Osuji N."/>
            <person name="Pu L.-L."/>
            <person name="Puazo M."/>
            <person name="Qu C."/>
            <person name="Quiroz J."/>
            <person name="Raj R."/>
            <person name="Weissenberger G."/>
            <person name="Xin Y."/>
            <person name="Zou X."/>
            <person name="Han Y."/>
            <person name="Worley K."/>
            <person name="Muzny D."/>
            <person name="Gibbs R."/>
        </authorList>
    </citation>
    <scope>NUCLEOTIDE SEQUENCE</scope>
    <source>
        <strain evidence="9">Sampled in the wild</strain>
    </source>
</reference>
<evidence type="ECO:0000313" key="10">
    <source>
        <dbReference type="Proteomes" id="UP000792457"/>
    </source>
</evidence>
<name>A0A8K0KKI0_LADFU</name>
<gene>
    <name evidence="9" type="ORF">J437_LFUL017909</name>
</gene>
<keyword evidence="10" id="KW-1185">Reference proteome</keyword>
<dbReference type="GO" id="GO:0046872">
    <property type="term" value="F:metal ion binding"/>
    <property type="evidence" value="ECO:0007669"/>
    <property type="project" value="UniProtKB-KW"/>
</dbReference>
<evidence type="ECO:0000256" key="5">
    <source>
        <dbReference type="ARBA" id="ARBA00022723"/>
    </source>
</evidence>
<evidence type="ECO:0000256" key="4">
    <source>
        <dbReference type="ARBA" id="ARBA00022722"/>
    </source>
</evidence>
<dbReference type="EMBL" id="KZ308974">
    <property type="protein sequence ID" value="KAG8235973.1"/>
    <property type="molecule type" value="Genomic_DNA"/>
</dbReference>
<evidence type="ECO:0000313" key="9">
    <source>
        <dbReference type="EMBL" id="KAG8235973.1"/>
    </source>
</evidence>
<dbReference type="GO" id="GO:0016787">
    <property type="term" value="F:hydrolase activity"/>
    <property type="evidence" value="ECO:0007669"/>
    <property type="project" value="UniProtKB-KW"/>
</dbReference>
<keyword evidence="4" id="KW-0540">Nuclease</keyword>
<dbReference type="GO" id="GO:0004518">
    <property type="term" value="F:nuclease activity"/>
    <property type="evidence" value="ECO:0007669"/>
    <property type="project" value="UniProtKB-KW"/>
</dbReference>
<accession>A0A8K0KKI0</accession>
<comment type="cofactor">
    <cofactor evidence="1">
        <name>a divalent metal cation</name>
        <dbReference type="ChEBI" id="CHEBI:60240"/>
    </cofactor>
</comment>
<dbReference type="PANTHER" id="PTHR22930:SF85">
    <property type="entry name" value="GH03217P-RELATED"/>
    <property type="match status" value="1"/>
</dbReference>
<dbReference type="PANTHER" id="PTHR22930">
    <property type="match status" value="1"/>
</dbReference>